<gene>
    <name evidence="1" type="ORF">CTEN0397_LOCUS7627</name>
</gene>
<proteinExistence type="predicted"/>
<dbReference type="AlphaFoldDB" id="A0A7S1D359"/>
<reference evidence="1" key="1">
    <citation type="submission" date="2021-01" db="EMBL/GenBank/DDBJ databases">
        <authorList>
            <person name="Corre E."/>
            <person name="Pelletier E."/>
            <person name="Niang G."/>
            <person name="Scheremetjew M."/>
            <person name="Finn R."/>
            <person name="Kale V."/>
            <person name="Holt S."/>
            <person name="Cochrane G."/>
            <person name="Meng A."/>
            <person name="Brown T."/>
            <person name="Cohen L."/>
        </authorList>
    </citation>
    <scope>NUCLEOTIDE SEQUENCE</scope>
    <source>
        <strain evidence="1">ECT3854</strain>
    </source>
</reference>
<accession>A0A7S1D359</accession>
<protein>
    <submittedName>
        <fullName evidence="1">Uncharacterized protein</fullName>
    </submittedName>
</protein>
<dbReference type="EMBL" id="HBFW01011841">
    <property type="protein sequence ID" value="CAD8936581.1"/>
    <property type="molecule type" value="Transcribed_RNA"/>
</dbReference>
<organism evidence="1">
    <name type="scientific">Cyclophora tenuis</name>
    <name type="common">Marine diatom</name>
    <dbReference type="NCBI Taxonomy" id="216820"/>
    <lineage>
        <taxon>Eukaryota</taxon>
        <taxon>Sar</taxon>
        <taxon>Stramenopiles</taxon>
        <taxon>Ochrophyta</taxon>
        <taxon>Bacillariophyta</taxon>
        <taxon>Fragilariophyceae</taxon>
        <taxon>Fragilariophycidae</taxon>
        <taxon>Cyclophorales</taxon>
        <taxon>Cyclophoraceae</taxon>
        <taxon>Cyclophora</taxon>
    </lineage>
</organism>
<name>A0A7S1D359_CYCTE</name>
<evidence type="ECO:0000313" key="1">
    <source>
        <dbReference type="EMBL" id="CAD8936581.1"/>
    </source>
</evidence>
<sequence length="139" mass="14345">MNSNSVAAIPAVLESQLYTELEYMDGYDSVAGGGGSVDFNASSHAQNNNTSFNVCVVASTMGTGAVSNHQGPKTNHPSTQTQSLQGNLPSPGGLAGLFALLTLTAQGHGNFVLQVLQDRAETLGSTNPDKLTCYLGTPE</sequence>